<dbReference type="GO" id="GO:0005634">
    <property type="term" value="C:nucleus"/>
    <property type="evidence" value="ECO:0007669"/>
    <property type="project" value="TreeGrafter"/>
</dbReference>
<protein>
    <submittedName>
        <fullName evidence="1">Uncharacterized protein</fullName>
    </submittedName>
</protein>
<accession>A0A7N2L337</accession>
<dbReference type="AlphaFoldDB" id="A0A7N2L337"/>
<dbReference type="InParanoid" id="A0A7N2L337"/>
<dbReference type="Proteomes" id="UP000594261">
    <property type="component" value="Chromosome 3"/>
</dbReference>
<dbReference type="InterPro" id="IPR039321">
    <property type="entry name" value="IDM2/3-like"/>
</dbReference>
<proteinExistence type="predicted"/>
<dbReference type="EMBL" id="LRBV02000003">
    <property type="status" value="NOT_ANNOTATED_CDS"/>
    <property type="molecule type" value="Genomic_DNA"/>
</dbReference>
<evidence type="ECO:0000313" key="1">
    <source>
        <dbReference type="EnsemblPlants" id="QL03p006242:mrna"/>
    </source>
</evidence>
<dbReference type="PANTHER" id="PTHR34661">
    <property type="entry name" value="INCREASED DNA METHYLATION 3"/>
    <property type="match status" value="1"/>
</dbReference>
<name>A0A7N2L337_QUELO</name>
<reference evidence="1 2" key="1">
    <citation type="journal article" date="2016" name="G3 (Bethesda)">
        <title>First Draft Assembly and Annotation of the Genome of a California Endemic Oak Quercus lobata Nee (Fagaceae).</title>
        <authorList>
            <person name="Sork V.L."/>
            <person name="Fitz-Gibbon S.T."/>
            <person name="Puiu D."/>
            <person name="Crepeau M."/>
            <person name="Gugger P.F."/>
            <person name="Sherman R."/>
            <person name="Stevens K."/>
            <person name="Langley C.H."/>
            <person name="Pellegrini M."/>
            <person name="Salzberg S.L."/>
        </authorList>
    </citation>
    <scope>NUCLEOTIDE SEQUENCE [LARGE SCALE GENOMIC DNA]</scope>
    <source>
        <strain evidence="1 2">cv. SW786</strain>
    </source>
</reference>
<dbReference type="EnsemblPlants" id="QL03p006242:mrna">
    <property type="protein sequence ID" value="QL03p006242:mrna"/>
    <property type="gene ID" value="QL03p006242"/>
</dbReference>
<evidence type="ECO:0000313" key="2">
    <source>
        <dbReference type="Proteomes" id="UP000594261"/>
    </source>
</evidence>
<keyword evidence="2" id="KW-1185">Reference proteome</keyword>
<dbReference type="Gramene" id="QL03p006242:mrna">
    <property type="protein sequence ID" value="QL03p006242:mrna"/>
    <property type="gene ID" value="QL03p006242"/>
</dbReference>
<sequence>MQSQNLCPPGHFSISFQLPGPVDNQQFSGSFGIDGISEELSQYEDQMSLLMEKEFSSEAKVQVNCEPDFN</sequence>
<reference evidence="1" key="2">
    <citation type="submission" date="2021-01" db="UniProtKB">
        <authorList>
            <consortium name="EnsemblPlants"/>
        </authorList>
    </citation>
    <scope>IDENTIFICATION</scope>
</reference>
<organism evidence="1 2">
    <name type="scientific">Quercus lobata</name>
    <name type="common">Valley oak</name>
    <dbReference type="NCBI Taxonomy" id="97700"/>
    <lineage>
        <taxon>Eukaryota</taxon>
        <taxon>Viridiplantae</taxon>
        <taxon>Streptophyta</taxon>
        <taxon>Embryophyta</taxon>
        <taxon>Tracheophyta</taxon>
        <taxon>Spermatophyta</taxon>
        <taxon>Magnoliopsida</taxon>
        <taxon>eudicotyledons</taxon>
        <taxon>Gunneridae</taxon>
        <taxon>Pentapetalae</taxon>
        <taxon>rosids</taxon>
        <taxon>fabids</taxon>
        <taxon>Fagales</taxon>
        <taxon>Fagaceae</taxon>
        <taxon>Quercus</taxon>
    </lineage>
</organism>
<dbReference type="PANTHER" id="PTHR34661:SF3">
    <property type="entry name" value="INCREASED DNA METHYLATION 2"/>
    <property type="match status" value="1"/>
</dbReference>